<evidence type="ECO:0000313" key="1">
    <source>
        <dbReference type="EMBL" id="KAK8210169.1"/>
    </source>
</evidence>
<evidence type="ECO:0000313" key="2">
    <source>
        <dbReference type="Proteomes" id="UP001320706"/>
    </source>
</evidence>
<protein>
    <submittedName>
        <fullName evidence="1">Uncharacterized protein</fullName>
    </submittedName>
</protein>
<proteinExistence type="predicted"/>
<dbReference type="EMBL" id="JAMKPW020000016">
    <property type="protein sequence ID" value="KAK8210169.1"/>
    <property type="molecule type" value="Genomic_DNA"/>
</dbReference>
<organism evidence="1 2">
    <name type="scientific">Zalaria obscura</name>
    <dbReference type="NCBI Taxonomy" id="2024903"/>
    <lineage>
        <taxon>Eukaryota</taxon>
        <taxon>Fungi</taxon>
        <taxon>Dikarya</taxon>
        <taxon>Ascomycota</taxon>
        <taxon>Pezizomycotina</taxon>
        <taxon>Dothideomycetes</taxon>
        <taxon>Dothideomycetidae</taxon>
        <taxon>Dothideales</taxon>
        <taxon>Zalariaceae</taxon>
        <taxon>Zalaria</taxon>
    </lineage>
</organism>
<keyword evidence="2" id="KW-1185">Reference proteome</keyword>
<sequence length="122" mass="12567">MGLARDMENLPSSGSAKLPSSSQDRLPTVSASDALQSLQAKGPRAVSTGLATLDAALSGHTIGASKKNGGLEFGKVTELWGPPGSGKTAFAAQTAATALQEDNAVVWIGRPLIATWTRIDRH</sequence>
<accession>A0ACC3SEE0</accession>
<gene>
    <name evidence="1" type="ORF">M8818_003657</name>
</gene>
<reference evidence="1" key="1">
    <citation type="submission" date="2024-02" db="EMBL/GenBank/DDBJ databases">
        <title>Metagenome Assembled Genome of Zalaria obscura JY119.</title>
        <authorList>
            <person name="Vighnesh L."/>
            <person name="Jagadeeshwari U."/>
            <person name="Venkata Ramana C."/>
            <person name="Sasikala C."/>
        </authorList>
    </citation>
    <scope>NUCLEOTIDE SEQUENCE</scope>
    <source>
        <strain evidence="1">JY119</strain>
    </source>
</reference>
<comment type="caution">
    <text evidence="1">The sequence shown here is derived from an EMBL/GenBank/DDBJ whole genome shotgun (WGS) entry which is preliminary data.</text>
</comment>
<name>A0ACC3SEE0_9PEZI</name>
<dbReference type="Proteomes" id="UP001320706">
    <property type="component" value="Unassembled WGS sequence"/>
</dbReference>